<dbReference type="PANTHER" id="PTHR30185">
    <property type="entry name" value="CRYPTIC BETA-GLUCOSIDE BGL OPERON ANTITERMINATOR"/>
    <property type="match status" value="1"/>
</dbReference>
<keyword evidence="3" id="KW-0805">Transcription regulation</keyword>
<keyword evidence="2" id="KW-0677">Repeat</keyword>
<dbReference type="Gene3D" id="1.10.1790.10">
    <property type="entry name" value="PRD domain"/>
    <property type="match status" value="1"/>
</dbReference>
<protein>
    <submittedName>
        <fullName evidence="8">Uncharacterized protein</fullName>
    </submittedName>
</protein>
<dbReference type="Gene3D" id="3.40.50.2300">
    <property type="match status" value="1"/>
</dbReference>
<comment type="caution">
    <text evidence="8">The sequence shown here is derived from an EMBL/GenBank/DDBJ whole genome shotgun (WGS) entry which is preliminary data.</text>
</comment>
<dbReference type="PROSITE" id="PS51372">
    <property type="entry name" value="PRD_2"/>
    <property type="match status" value="1"/>
</dbReference>
<dbReference type="InterPro" id="IPR036095">
    <property type="entry name" value="PTS_EIIB-like_sf"/>
</dbReference>
<dbReference type="PROSITE" id="PS51099">
    <property type="entry name" value="PTS_EIIB_TYPE_2"/>
    <property type="match status" value="1"/>
</dbReference>
<dbReference type="CDD" id="cd05568">
    <property type="entry name" value="PTS_IIB_bgl_like"/>
    <property type="match status" value="1"/>
</dbReference>
<reference evidence="8 9" key="1">
    <citation type="submission" date="2021-04" db="EMBL/GenBank/DDBJ databases">
        <title>Draft genome sequence of Paenibacillus cisolokensis, LC2-13A.</title>
        <authorList>
            <person name="Uke A."/>
            <person name="Chhe C."/>
            <person name="Baramee S."/>
            <person name="Kosugi A."/>
        </authorList>
    </citation>
    <scope>NUCLEOTIDE SEQUENCE [LARGE SCALE GENOMIC DNA]</scope>
    <source>
        <strain evidence="8 9">LC2-13A</strain>
    </source>
</reference>
<evidence type="ECO:0000313" key="9">
    <source>
        <dbReference type="Proteomes" id="UP000680304"/>
    </source>
</evidence>
<feature type="domain" description="PRD" evidence="7">
    <location>
        <begin position="102"/>
        <end position="207"/>
    </location>
</feature>
<dbReference type="InterPro" id="IPR011608">
    <property type="entry name" value="PRD"/>
</dbReference>
<evidence type="ECO:0000259" key="7">
    <source>
        <dbReference type="PROSITE" id="PS51372"/>
    </source>
</evidence>
<dbReference type="Pfam" id="PF00874">
    <property type="entry name" value="PRD"/>
    <property type="match status" value="1"/>
</dbReference>
<keyword evidence="4" id="KW-0804">Transcription</keyword>
<dbReference type="SUPFAM" id="SSF55804">
    <property type="entry name" value="Phoshotransferase/anion transport protein"/>
    <property type="match status" value="1"/>
</dbReference>
<keyword evidence="9" id="KW-1185">Reference proteome</keyword>
<dbReference type="RefSeq" id="WP_244863443.1">
    <property type="nucleotide sequence ID" value="NZ_BOVJ01000075.1"/>
</dbReference>
<dbReference type="Proteomes" id="UP000680304">
    <property type="component" value="Unassembled WGS sequence"/>
</dbReference>
<dbReference type="Pfam" id="PF00359">
    <property type="entry name" value="PTS_EIIA_2"/>
    <property type="match status" value="1"/>
</dbReference>
<keyword evidence="1" id="KW-0808">Transferase</keyword>
<gene>
    <name evidence="8" type="ORF">PACILC2_24830</name>
</gene>
<evidence type="ECO:0000256" key="3">
    <source>
        <dbReference type="ARBA" id="ARBA00023015"/>
    </source>
</evidence>
<proteinExistence type="predicted"/>
<dbReference type="SUPFAM" id="SSF63520">
    <property type="entry name" value="PTS-regulatory domain, PRD"/>
    <property type="match status" value="1"/>
</dbReference>
<dbReference type="EMBL" id="BOVJ01000075">
    <property type="protein sequence ID" value="GIQ63915.1"/>
    <property type="molecule type" value="Genomic_DNA"/>
</dbReference>
<sequence>MSIEKLLWKWKEGWPNRLPEAAYTRLLIRLSVAVTRMQQNHWINPSDRMVASAGERQPHPRLERFMEAFELEWPEAEKEYVQKLLDDVEEYAADDSAILLEKYGLELAETAVDLIRAVGRRMDIPFDQDRSLLDGLIRHLGPALERLREGKAIRNPLLAQIKKDYEPLFAAVREAADEIWRDLVVPDEEIGYLVMHFGASVERWQLFPRNVRALLVCTSGIGSSKLLAVRIHKEIPQIELVGHYSWYEAARIPQDRYDLIISTVDLPVEPDRYIKISPLLTREEKEKLLAYIRTIAANKPSPSAVKPSDDHGPWERLKLINTYTSAIVQVLDSFAVYSLDLAGGNDHLQAVLTAILARLPKGMLQREETIVERLIQREKYGSQIIPDSKLALFHTRSEWVRKPVVSLFRLSAPLMLGPDGTSEVRQILLMLAPQSLSRPILEVLSEVSAMLLLPETIRLLEEEEADKIKSFLSLELETFLRTKWEWRE</sequence>
<evidence type="ECO:0000256" key="1">
    <source>
        <dbReference type="ARBA" id="ARBA00022679"/>
    </source>
</evidence>
<dbReference type="SUPFAM" id="SSF52794">
    <property type="entry name" value="PTS system IIB component-like"/>
    <property type="match status" value="1"/>
</dbReference>
<organism evidence="8 9">
    <name type="scientific">Paenibacillus cisolokensis</name>
    <dbReference type="NCBI Taxonomy" id="1658519"/>
    <lineage>
        <taxon>Bacteria</taxon>
        <taxon>Bacillati</taxon>
        <taxon>Bacillota</taxon>
        <taxon>Bacilli</taxon>
        <taxon>Bacillales</taxon>
        <taxon>Paenibacillaceae</taxon>
        <taxon>Paenibacillus</taxon>
    </lineage>
</organism>
<dbReference type="InterPro" id="IPR016152">
    <property type="entry name" value="PTrfase/Anion_transptr"/>
</dbReference>
<accession>A0ABQ4N6R0</accession>
<dbReference type="Gene3D" id="3.40.930.10">
    <property type="entry name" value="Mannitol-specific EII, Chain A"/>
    <property type="match status" value="1"/>
</dbReference>
<dbReference type="InterPro" id="IPR013011">
    <property type="entry name" value="PTS_EIIB_2"/>
</dbReference>
<name>A0ABQ4N6R0_9BACL</name>
<dbReference type="InterPro" id="IPR002178">
    <property type="entry name" value="PTS_EIIA_type-2_dom"/>
</dbReference>
<dbReference type="PANTHER" id="PTHR30185:SF18">
    <property type="entry name" value="TRANSCRIPTIONAL REGULATOR MTLR"/>
    <property type="match status" value="1"/>
</dbReference>
<dbReference type="InterPro" id="IPR050661">
    <property type="entry name" value="BglG_antiterminators"/>
</dbReference>
<feature type="domain" description="PTS EIIA type-2" evidence="5">
    <location>
        <begin position="329"/>
        <end position="475"/>
    </location>
</feature>
<evidence type="ECO:0000259" key="6">
    <source>
        <dbReference type="PROSITE" id="PS51099"/>
    </source>
</evidence>
<dbReference type="PROSITE" id="PS51094">
    <property type="entry name" value="PTS_EIIA_TYPE_2"/>
    <property type="match status" value="1"/>
</dbReference>
<evidence type="ECO:0000256" key="2">
    <source>
        <dbReference type="ARBA" id="ARBA00022737"/>
    </source>
</evidence>
<evidence type="ECO:0000256" key="4">
    <source>
        <dbReference type="ARBA" id="ARBA00023163"/>
    </source>
</evidence>
<evidence type="ECO:0000313" key="8">
    <source>
        <dbReference type="EMBL" id="GIQ63915.1"/>
    </source>
</evidence>
<evidence type="ECO:0000259" key="5">
    <source>
        <dbReference type="PROSITE" id="PS51094"/>
    </source>
</evidence>
<feature type="domain" description="PTS EIIB type-2" evidence="6">
    <location>
        <begin position="211"/>
        <end position="300"/>
    </location>
</feature>
<dbReference type="InterPro" id="IPR036634">
    <property type="entry name" value="PRD_sf"/>
</dbReference>